<comment type="subcellular location">
    <subcellularLocation>
        <location evidence="1">Membrane</location>
        <topology evidence="1">Multi-pass membrane protein</topology>
    </subcellularLocation>
</comment>
<feature type="transmembrane region" description="Helical" evidence="5">
    <location>
        <begin position="362"/>
        <end position="383"/>
    </location>
</feature>
<dbReference type="PANTHER" id="PTHR43077">
    <property type="entry name" value="TRANSPORT PERMEASE YVFS-RELATED"/>
    <property type="match status" value="1"/>
</dbReference>
<organism evidence="7 8">
    <name type="scientific">Niallia circulans</name>
    <name type="common">Bacillus circulans</name>
    <dbReference type="NCBI Taxonomy" id="1397"/>
    <lineage>
        <taxon>Bacteria</taxon>
        <taxon>Bacillati</taxon>
        <taxon>Bacillota</taxon>
        <taxon>Bacilli</taxon>
        <taxon>Bacillales</taxon>
        <taxon>Bacillaceae</taxon>
        <taxon>Niallia</taxon>
    </lineage>
</organism>
<dbReference type="Pfam" id="PF12698">
    <property type="entry name" value="ABC2_membrane_3"/>
    <property type="match status" value="1"/>
</dbReference>
<sequence>MKTLKQFFKHPETIIGISTAVAFLLIFFCVWMTAYDGVNNRIDKLKIGLVNEDQQIGSMIEKEVVKNVPFEVKMYQSIASAKKDMNQSKLDMVMQIPAIFSSRLQENEIPEINYFINQANATLAKQIMDGAAKNITQSINENVYNYKQQLILSNLQEQLGKNVPSNELAQEFSKGISQALESLNIQSVQTTVEKTNNVDGFAPTMVPLMMVLASYVGSMIMSLNMNIVSSKIKSNYNKWSIFLVRQIINIGASILLSSITLLLFAIFNIELHTSIIESGIFQIFVYFSFLSLTQMFVILFGPGGMLFNILALSLQLVTSGVIIPKTMLSSFYQTIGSYLPATYASNGYYSLIFGGKSLTTEMMALLIVSAVTLFVALVRIALLKKSISTNSAMSQ</sequence>
<dbReference type="EMBL" id="LDPH01000007">
    <property type="protein sequence ID" value="KLV26726.1"/>
    <property type="molecule type" value="Genomic_DNA"/>
</dbReference>
<evidence type="ECO:0000313" key="7">
    <source>
        <dbReference type="EMBL" id="KLV26726.1"/>
    </source>
</evidence>
<evidence type="ECO:0000256" key="1">
    <source>
        <dbReference type="ARBA" id="ARBA00004141"/>
    </source>
</evidence>
<dbReference type="Gene3D" id="3.40.1710.10">
    <property type="entry name" value="abc type-2 transporter like domain"/>
    <property type="match status" value="1"/>
</dbReference>
<keyword evidence="2 5" id="KW-0812">Transmembrane</keyword>
<feature type="transmembrane region" description="Helical" evidence="5">
    <location>
        <begin position="306"/>
        <end position="323"/>
    </location>
</feature>
<dbReference type="GO" id="GO:0140359">
    <property type="term" value="F:ABC-type transporter activity"/>
    <property type="evidence" value="ECO:0007669"/>
    <property type="project" value="InterPro"/>
</dbReference>
<dbReference type="RefSeq" id="WP_047941701.1">
    <property type="nucleotide sequence ID" value="NZ_JARTLH010000011.1"/>
</dbReference>
<keyword evidence="8" id="KW-1185">Reference proteome</keyword>
<dbReference type="AlphaFoldDB" id="A0A0J1IL73"/>
<feature type="transmembrane region" description="Helical" evidence="5">
    <location>
        <begin position="247"/>
        <end position="267"/>
    </location>
</feature>
<name>A0A0J1IL73_NIACI</name>
<feature type="transmembrane region" description="Helical" evidence="5">
    <location>
        <begin position="12"/>
        <end position="34"/>
    </location>
</feature>
<dbReference type="InterPro" id="IPR051328">
    <property type="entry name" value="T7SS_ABC-Transporter"/>
</dbReference>
<evidence type="ECO:0000256" key="2">
    <source>
        <dbReference type="ARBA" id="ARBA00022692"/>
    </source>
</evidence>
<accession>A0A0J1IL73</accession>
<dbReference type="GO" id="GO:0016020">
    <property type="term" value="C:membrane"/>
    <property type="evidence" value="ECO:0007669"/>
    <property type="project" value="UniProtKB-SubCell"/>
</dbReference>
<proteinExistence type="predicted"/>
<evidence type="ECO:0000256" key="3">
    <source>
        <dbReference type="ARBA" id="ARBA00022989"/>
    </source>
</evidence>
<evidence type="ECO:0000256" key="5">
    <source>
        <dbReference type="SAM" id="Phobius"/>
    </source>
</evidence>
<evidence type="ECO:0000313" key="8">
    <source>
        <dbReference type="Proteomes" id="UP000036045"/>
    </source>
</evidence>
<feature type="transmembrane region" description="Helical" evidence="5">
    <location>
        <begin position="205"/>
        <end position="227"/>
    </location>
</feature>
<feature type="domain" description="ABC-2 type transporter transmembrane" evidence="6">
    <location>
        <begin position="18"/>
        <end position="377"/>
    </location>
</feature>
<gene>
    <name evidence="7" type="ORF">ABW02_09265</name>
</gene>
<keyword evidence="4 5" id="KW-0472">Membrane</keyword>
<feature type="transmembrane region" description="Helical" evidence="5">
    <location>
        <begin position="279"/>
        <end position="299"/>
    </location>
</feature>
<evidence type="ECO:0000256" key="4">
    <source>
        <dbReference type="ARBA" id="ARBA00023136"/>
    </source>
</evidence>
<protein>
    <submittedName>
        <fullName evidence="7">Membrane protein</fullName>
    </submittedName>
</protein>
<dbReference type="PATRIC" id="fig|1397.4.peg.5114"/>
<evidence type="ECO:0000259" key="6">
    <source>
        <dbReference type="Pfam" id="PF12698"/>
    </source>
</evidence>
<keyword evidence="3 5" id="KW-1133">Transmembrane helix</keyword>
<reference evidence="7 8" key="1">
    <citation type="submission" date="2015-05" db="EMBL/GenBank/DDBJ databases">
        <title>Whole genome sequence and identification of bacterial endophytes from Costus igneus.</title>
        <authorList>
            <person name="Lee Y.P."/>
            <person name="Gan H.M."/>
            <person name="Eng W."/>
            <person name="Wheatley M.S."/>
            <person name="Caraballo A."/>
            <person name="Polter S."/>
            <person name="Savka M.A."/>
            <person name="Hudson A.O."/>
        </authorList>
    </citation>
    <scope>NUCLEOTIDE SEQUENCE [LARGE SCALE GENOMIC DNA]</scope>
    <source>
        <strain evidence="7 8">RIT379</strain>
    </source>
</reference>
<comment type="caution">
    <text evidence="7">The sequence shown here is derived from an EMBL/GenBank/DDBJ whole genome shotgun (WGS) entry which is preliminary data.</text>
</comment>
<dbReference type="Proteomes" id="UP000036045">
    <property type="component" value="Unassembled WGS sequence"/>
</dbReference>
<dbReference type="PANTHER" id="PTHR43077:SF5">
    <property type="entry name" value="PHAGE INFECTION PROTEIN"/>
    <property type="match status" value="1"/>
</dbReference>
<dbReference type="InterPro" id="IPR013525">
    <property type="entry name" value="ABC2_TM"/>
</dbReference>
<dbReference type="OrthoDB" id="2208410at2"/>